<reference evidence="2 3" key="1">
    <citation type="submission" date="2019-02" db="EMBL/GenBank/DDBJ databases">
        <title>Deep-cultivation of Planctomycetes and their phenomic and genomic characterization uncovers novel biology.</title>
        <authorList>
            <person name="Wiegand S."/>
            <person name="Jogler M."/>
            <person name="Boedeker C."/>
            <person name="Pinto D."/>
            <person name="Vollmers J."/>
            <person name="Rivas-Marin E."/>
            <person name="Kohn T."/>
            <person name="Peeters S.H."/>
            <person name="Heuer A."/>
            <person name="Rast P."/>
            <person name="Oberbeckmann S."/>
            <person name="Bunk B."/>
            <person name="Jeske O."/>
            <person name="Meyerdierks A."/>
            <person name="Storesund J.E."/>
            <person name="Kallscheuer N."/>
            <person name="Luecker S."/>
            <person name="Lage O.M."/>
            <person name="Pohl T."/>
            <person name="Merkel B.J."/>
            <person name="Hornburger P."/>
            <person name="Mueller R.-W."/>
            <person name="Bruemmer F."/>
            <person name="Labrenz M."/>
            <person name="Spormann A.M."/>
            <person name="Op den Camp H."/>
            <person name="Overmann J."/>
            <person name="Amann R."/>
            <person name="Jetten M.S.M."/>
            <person name="Mascher T."/>
            <person name="Medema M.H."/>
            <person name="Devos D.P."/>
            <person name="Kaster A.-K."/>
            <person name="Ovreas L."/>
            <person name="Rohde M."/>
            <person name="Galperin M.Y."/>
            <person name="Jogler C."/>
        </authorList>
    </citation>
    <scope>NUCLEOTIDE SEQUENCE [LARGE SCALE GENOMIC DNA]</scope>
    <source>
        <strain evidence="2 3">Pan241w</strain>
    </source>
</reference>
<protein>
    <recommendedName>
        <fullName evidence="4">Peptidase C-terminal archaeal/bacterial domain-containing protein</fullName>
    </recommendedName>
</protein>
<dbReference type="Proteomes" id="UP000317171">
    <property type="component" value="Chromosome"/>
</dbReference>
<organism evidence="2 3">
    <name type="scientific">Gimesia alba</name>
    <dbReference type="NCBI Taxonomy" id="2527973"/>
    <lineage>
        <taxon>Bacteria</taxon>
        <taxon>Pseudomonadati</taxon>
        <taxon>Planctomycetota</taxon>
        <taxon>Planctomycetia</taxon>
        <taxon>Planctomycetales</taxon>
        <taxon>Planctomycetaceae</taxon>
        <taxon>Gimesia</taxon>
    </lineage>
</organism>
<feature type="region of interest" description="Disordered" evidence="1">
    <location>
        <begin position="763"/>
        <end position="783"/>
    </location>
</feature>
<evidence type="ECO:0000313" key="2">
    <source>
        <dbReference type="EMBL" id="QDT42999.1"/>
    </source>
</evidence>
<proteinExistence type="predicted"/>
<evidence type="ECO:0008006" key="4">
    <source>
        <dbReference type="Google" id="ProtNLM"/>
    </source>
</evidence>
<evidence type="ECO:0000313" key="3">
    <source>
        <dbReference type="Proteomes" id="UP000317171"/>
    </source>
</evidence>
<dbReference type="OrthoDB" id="237792at2"/>
<keyword evidence="3" id="KW-1185">Reference proteome</keyword>
<evidence type="ECO:0000256" key="1">
    <source>
        <dbReference type="SAM" id="MobiDB-lite"/>
    </source>
</evidence>
<name>A0A517RGK2_9PLAN</name>
<gene>
    <name evidence="2" type="ORF">Pan241w_30940</name>
</gene>
<dbReference type="KEGG" id="gaz:Pan241w_30940"/>
<dbReference type="RefSeq" id="WP_145217150.1">
    <property type="nucleotide sequence ID" value="NZ_CP036269.1"/>
</dbReference>
<sequence>MSSMPKSISTLVGFAALLLLALTLPLDQSAWAQLPAATLSSIQPTGAQQGTEVEVKITGVNLEQVSSLHFSHPGITAVPKQKQNAKTKTTATVPNTFIVSVTPDVPQGAYEVRASGYYGVSSPRSFVISSLPEVLETEPNNQIDQSQQVQAGTIINGVISAGDFDAFQFKAKQGQRLLILCEAKQIDAYWEPILTLFDSEGRQLQEARDTTFHDLILDFTPPKDGIYTIQIHDLLYADGRYVGGRNNPCFYRLTINDGPYIDYVFPPAGVPGTTDTFTLFGRNLPGGKRTSDMLPCGKPLEQLTVQIDVPSSAPAEPAIETFQRLRFGSMVAAPSKSMEGFEYRLPAKNGPSNSVFIGFATEKQVSENEPNNTPETTQLVNVPCEITGRFANRGDRDWYDFKAKKGDVFQIEVLSQRLGVGTDPFLVLQQVKPDGTAVDLKEIDDQTLAGIGRRTRVLNTGRYSFNSKTDDPGYRFVAPADGTYRIMLRDMYFMSRGDARFVYRLSIRKEQPDFRLVTTTHYPEDLGPQNRNREPWSTLLRRGGTERIDVLVYRWDGFEGDVKLSVKGLPKGVTCEPTTVRPYQQTAALIFKADDTVNNWNGPIQVIGEAVINDKPETRVAEASAVMSLGRTARFIPRSRRTRETILSVTEEDAPFLVTIGAGKTWKTQSDQKMKVPVKVTRRGDFKEAVQLIPVVNPDNISSKVITIPANKSEGEVEITVNKKALTGLHQMVFEVKTDVQFSKIKADGSKAAPRKTSVRLPTTQINLEVTPVPTEASKTPAT</sequence>
<dbReference type="Gene3D" id="2.60.120.380">
    <property type="match status" value="2"/>
</dbReference>
<dbReference type="EMBL" id="CP036269">
    <property type="protein sequence ID" value="QDT42999.1"/>
    <property type="molecule type" value="Genomic_DNA"/>
</dbReference>
<accession>A0A517RGK2</accession>
<dbReference type="AlphaFoldDB" id="A0A517RGK2"/>
<dbReference type="SUPFAM" id="SSF89260">
    <property type="entry name" value="Collagen-binding domain"/>
    <property type="match status" value="1"/>
</dbReference>